<dbReference type="InterPro" id="IPR014030">
    <property type="entry name" value="Ketoacyl_synth_N"/>
</dbReference>
<dbReference type="PROSITE" id="PS52004">
    <property type="entry name" value="KS3_2"/>
    <property type="match status" value="1"/>
</dbReference>
<dbReference type="Gene3D" id="3.40.47.10">
    <property type="match status" value="1"/>
</dbReference>
<dbReference type="SUPFAM" id="SSF53335">
    <property type="entry name" value="S-adenosyl-L-methionine-dependent methyltransferases"/>
    <property type="match status" value="1"/>
</dbReference>
<dbReference type="InterPro" id="IPR016039">
    <property type="entry name" value="Thiolase-like"/>
</dbReference>
<dbReference type="Pfam" id="PF00698">
    <property type="entry name" value="Acyl_transf_1"/>
    <property type="match status" value="1"/>
</dbReference>
<dbReference type="Pfam" id="PF16197">
    <property type="entry name" value="KAsynt_C_assoc"/>
    <property type="match status" value="1"/>
</dbReference>
<dbReference type="Pfam" id="PF02801">
    <property type="entry name" value="Ketoacyl-synt_C"/>
    <property type="match status" value="1"/>
</dbReference>
<dbReference type="GO" id="GO:0006633">
    <property type="term" value="P:fatty acid biosynthetic process"/>
    <property type="evidence" value="ECO:0007669"/>
    <property type="project" value="InterPro"/>
</dbReference>
<dbReference type="InterPro" id="IPR036291">
    <property type="entry name" value="NAD(P)-bd_dom_sf"/>
</dbReference>
<dbReference type="InterPro" id="IPR032821">
    <property type="entry name" value="PKS_assoc"/>
</dbReference>
<dbReference type="GO" id="GO:0008168">
    <property type="term" value="F:methyltransferase activity"/>
    <property type="evidence" value="ECO:0007669"/>
    <property type="project" value="UniProtKB-KW"/>
</dbReference>
<comment type="caution">
    <text evidence="7">Lacks conserved residue(s) required for the propagation of feature annotation.</text>
</comment>
<dbReference type="SUPFAM" id="SSF51735">
    <property type="entry name" value="NAD(P)-binding Rossmann-fold domains"/>
    <property type="match status" value="1"/>
</dbReference>
<protein>
    <submittedName>
        <fullName evidence="10">Polyketide synthase-nonribosomal peptide synthetase</fullName>
    </submittedName>
</protein>
<dbReference type="InterPro" id="IPR020841">
    <property type="entry name" value="PKS_Beta-ketoAc_synthase_dom"/>
</dbReference>
<dbReference type="Gene3D" id="3.40.50.720">
    <property type="entry name" value="NAD(P)-binding Rossmann-like Domain"/>
    <property type="match status" value="1"/>
</dbReference>
<dbReference type="SUPFAM" id="SSF52151">
    <property type="entry name" value="FabD/lysophospholipase-like"/>
    <property type="match status" value="1"/>
</dbReference>
<dbReference type="InterPro" id="IPR029063">
    <property type="entry name" value="SAM-dependent_MTases_sf"/>
</dbReference>
<dbReference type="SMART" id="SM00827">
    <property type="entry name" value="PKS_AT"/>
    <property type="match status" value="1"/>
</dbReference>
<dbReference type="SMR" id="A0A194W701"/>
<dbReference type="PROSITE" id="PS52019">
    <property type="entry name" value="PKS_MFAS_DH"/>
    <property type="match status" value="1"/>
</dbReference>
<dbReference type="Pfam" id="PF08242">
    <property type="entry name" value="Methyltransf_12"/>
    <property type="match status" value="1"/>
</dbReference>
<dbReference type="FunFam" id="3.40.47.10:FF:000019">
    <property type="entry name" value="Polyketide synthase type I"/>
    <property type="match status" value="1"/>
</dbReference>
<keyword evidence="6" id="KW-0511">Multifunctional enzyme</keyword>
<reference evidence="10" key="1">
    <citation type="submission" date="2014-12" db="EMBL/GenBank/DDBJ databases">
        <title>Genome Sequence of Valsa Canker Pathogens Uncovers a Specific Adaption of Colonization on Woody Bark.</title>
        <authorList>
            <person name="Yin Z."/>
            <person name="Liu H."/>
            <person name="Gao X."/>
            <person name="Li Z."/>
            <person name="Song N."/>
            <person name="Ke X."/>
            <person name="Dai Q."/>
            <person name="Wu Y."/>
            <person name="Sun Y."/>
            <person name="Xu J.-R."/>
            <person name="Kang Z.K."/>
            <person name="Wang L."/>
            <person name="Huang L."/>
        </authorList>
    </citation>
    <scope>NUCLEOTIDE SEQUENCE [LARGE SCALE GENOMIC DNA]</scope>
    <source>
        <strain evidence="10">03-8</strain>
    </source>
</reference>
<dbReference type="InterPro" id="IPR050091">
    <property type="entry name" value="PKS_NRPS_Biosynth_Enz"/>
</dbReference>
<dbReference type="Pfam" id="PF14765">
    <property type="entry name" value="PS-DH"/>
    <property type="match status" value="1"/>
</dbReference>
<dbReference type="PROSITE" id="PS00606">
    <property type="entry name" value="KS3_1"/>
    <property type="match status" value="1"/>
</dbReference>
<dbReference type="Gene3D" id="3.30.70.3290">
    <property type="match status" value="1"/>
</dbReference>
<dbReference type="GO" id="GO:0004315">
    <property type="term" value="F:3-oxoacyl-[acyl-carrier-protein] synthase activity"/>
    <property type="evidence" value="ECO:0007669"/>
    <property type="project" value="InterPro"/>
</dbReference>
<dbReference type="PANTHER" id="PTHR43775:SF20">
    <property type="entry name" value="HYBRID PKS-NRPS SYNTHETASE APDA"/>
    <property type="match status" value="1"/>
</dbReference>
<proteinExistence type="predicted"/>
<dbReference type="SUPFAM" id="SSF55048">
    <property type="entry name" value="Probable ACP-binding domain of malonyl-CoA ACP transacylase"/>
    <property type="match status" value="1"/>
</dbReference>
<keyword evidence="5" id="KW-0560">Oxidoreductase</keyword>
<evidence type="ECO:0000259" key="9">
    <source>
        <dbReference type="PROSITE" id="PS52019"/>
    </source>
</evidence>
<dbReference type="SUPFAM" id="SSF53901">
    <property type="entry name" value="Thiolase-like"/>
    <property type="match status" value="1"/>
</dbReference>
<keyword evidence="1" id="KW-0596">Phosphopantetheine</keyword>
<evidence type="ECO:0000256" key="4">
    <source>
        <dbReference type="ARBA" id="ARBA00022679"/>
    </source>
</evidence>
<dbReference type="InterPro" id="IPR013968">
    <property type="entry name" value="PKS_KR"/>
</dbReference>
<dbReference type="InterPro" id="IPR016035">
    <property type="entry name" value="Acyl_Trfase/lysoPLipase"/>
</dbReference>
<dbReference type="EMBL" id="CM003105">
    <property type="protein sequence ID" value="KUI71858.1"/>
    <property type="molecule type" value="Genomic_DNA"/>
</dbReference>
<feature type="region of interest" description="N-terminal hotdog fold" evidence="7">
    <location>
        <begin position="902"/>
        <end position="1054"/>
    </location>
</feature>
<organism evidence="10 11">
    <name type="scientific">Cytospora mali</name>
    <name type="common">Apple Valsa canker fungus</name>
    <name type="synonym">Valsa mali</name>
    <dbReference type="NCBI Taxonomy" id="578113"/>
    <lineage>
        <taxon>Eukaryota</taxon>
        <taxon>Fungi</taxon>
        <taxon>Dikarya</taxon>
        <taxon>Ascomycota</taxon>
        <taxon>Pezizomycotina</taxon>
        <taxon>Sordariomycetes</taxon>
        <taxon>Sordariomycetidae</taxon>
        <taxon>Diaporthales</taxon>
        <taxon>Cytosporaceae</taxon>
        <taxon>Cytospora</taxon>
    </lineage>
</organism>
<evidence type="ECO:0000313" key="10">
    <source>
        <dbReference type="EMBL" id="KUI71858.1"/>
    </source>
</evidence>
<keyword evidence="4" id="KW-0808">Transferase</keyword>
<dbReference type="SMART" id="SM00822">
    <property type="entry name" value="PKS_KR"/>
    <property type="match status" value="1"/>
</dbReference>
<dbReference type="SMART" id="SM00825">
    <property type="entry name" value="PKS_KS"/>
    <property type="match status" value="1"/>
</dbReference>
<evidence type="ECO:0000259" key="8">
    <source>
        <dbReference type="PROSITE" id="PS52004"/>
    </source>
</evidence>
<dbReference type="Proteomes" id="UP000078559">
    <property type="component" value="Chromosome 8"/>
</dbReference>
<feature type="region of interest" description="C-terminal hotdog fold" evidence="7">
    <location>
        <begin position="1080"/>
        <end position="1238"/>
    </location>
</feature>
<evidence type="ECO:0000256" key="2">
    <source>
        <dbReference type="ARBA" id="ARBA00022553"/>
    </source>
</evidence>
<dbReference type="Gene3D" id="3.40.366.10">
    <property type="entry name" value="Malonyl-Coenzyme A Acyl Carrier Protein, domain 2"/>
    <property type="match status" value="1"/>
</dbReference>
<dbReference type="InterPro" id="IPR013217">
    <property type="entry name" value="Methyltransf_12"/>
</dbReference>
<dbReference type="CDD" id="cd00833">
    <property type="entry name" value="PKS"/>
    <property type="match status" value="1"/>
</dbReference>
<name>A0A194W701_CYTMA</name>
<dbReference type="PANTHER" id="PTHR43775">
    <property type="entry name" value="FATTY ACID SYNTHASE"/>
    <property type="match status" value="1"/>
</dbReference>
<evidence type="ECO:0000256" key="1">
    <source>
        <dbReference type="ARBA" id="ARBA00022450"/>
    </source>
</evidence>
<evidence type="ECO:0000256" key="3">
    <source>
        <dbReference type="ARBA" id="ARBA00022603"/>
    </source>
</evidence>
<evidence type="ECO:0000256" key="6">
    <source>
        <dbReference type="ARBA" id="ARBA00023268"/>
    </source>
</evidence>
<dbReference type="GO" id="GO:0004312">
    <property type="term" value="F:fatty acid synthase activity"/>
    <property type="evidence" value="ECO:0007669"/>
    <property type="project" value="TreeGrafter"/>
</dbReference>
<dbReference type="InterPro" id="IPR014031">
    <property type="entry name" value="Ketoacyl_synth_C"/>
</dbReference>
<dbReference type="InterPro" id="IPR057326">
    <property type="entry name" value="KR_dom"/>
</dbReference>
<dbReference type="OrthoDB" id="416786at2759"/>
<dbReference type="Pfam" id="PF00109">
    <property type="entry name" value="ketoacyl-synt"/>
    <property type="match status" value="1"/>
</dbReference>
<keyword evidence="2" id="KW-0597">Phosphoprotein</keyword>
<feature type="domain" description="Ketosynthase family 3 (KS3)" evidence="8">
    <location>
        <begin position="17"/>
        <end position="465"/>
    </location>
</feature>
<dbReference type="GO" id="GO:0032259">
    <property type="term" value="P:methylation"/>
    <property type="evidence" value="ECO:0007669"/>
    <property type="project" value="UniProtKB-KW"/>
</dbReference>
<dbReference type="InterPro" id="IPR018201">
    <property type="entry name" value="Ketoacyl_synth_AS"/>
</dbReference>
<dbReference type="Pfam" id="PF08659">
    <property type="entry name" value="KR"/>
    <property type="match status" value="1"/>
</dbReference>
<feature type="domain" description="PKS/mFAS DH" evidence="9">
    <location>
        <begin position="902"/>
        <end position="1238"/>
    </location>
</feature>
<evidence type="ECO:0000256" key="5">
    <source>
        <dbReference type="ARBA" id="ARBA00023002"/>
    </source>
</evidence>
<accession>A0A194W701</accession>
<evidence type="ECO:0000313" key="11">
    <source>
        <dbReference type="Proteomes" id="UP000078559"/>
    </source>
</evidence>
<sequence length="2331" mass="255108">MEQPTIITTESTGLWVSEPIAIVGSSCRLPGGATSPSKLWELLRDPRDVLADISAAERFDIGAFYHKDGDHHGTSNVTKSYLLDDDYRVFDHGFFGIHRREAETMDPQQKMLLEVVYEAVEAAGYSMHSLRGTETGVFVGQMTDDYRDVLFRDIDNAPQYSATGVSRAILANRVSYFFDWHGPSVNIDTACSSSLVALHQAVQALRNRDSTIAITAGSNLILGPEMFIMESKLHMLSPSGRCRMWDAEADGYGRGEGVAVVVLKTLQQALADNDHIECIIRETGVNQDGRSQGLTVPSAASQATLIRSTYARCGLDITRAEDRCQYFEAHGTGTTVGDPKEAKAIRDAFYSDNHDTGDATDAGLQSETDDKILYVGSVKTVIGHTEGAAGLVGVLKASLALQNAQIPPNMLFKQLSPAVAPFYYPRLQVPTELRPWPKSALGAPRRASVNSFGFGGTNAHVILESWDGSEHGSSSRTEHDDGHPMDLCSAAYGPFTLSANSKAALIRTVSQLSKTLKNSTQNLGLADVAEMLQSRRTEFPFRAALSAANKQDLIGNLDAFVTEAQGGGVDLHDADKSVLISPEYPLRILAVFTGQGAQWPRMGACLFEQSPLFRNSIQRLEDSLACLPDAPPWSLVEELLAAESESKVHEAEFAQPLTTALQIALVDLLRASGVRFSVVVGHSSGEIAAAYASGYLSAQDAIRVAFYRGLHSALAQSPETGQPGSMMAVGMSLDEATAFCQNSDILSRVAVAASNSPSSVTLSGDSDAILEAKTILDQRGTFTRILQVNKAYHSHHMKPCADAYLQSLAKCSIQPRRTSVDGDCAWYSSVHGPDGRSVHDPDALRDKYWVENMVKPVLFYQAVGRAAREEDHCLDLALEIGPHPALRGPVQDALKVVTGVKIPYLSLLARSADERVTFSDALGAIWMKFQPLPGTAPVIDCWDHEKPLFFESPGYVSMAVDAVGILANLLEPRVEQAQAYPIELTDLQFHRAVAFDDDMPGGVDITLIMRVLHRNSARNTVEAEVSCYSGDTDAHPEEAAIKGVGSTALNFSGHAVIFLPHEEAAPSSILPIRTAPELPLGSVDTARFYSWVSSTGLQYSGDFLVESIQRRRNTATVVVKRPDQSSSGVMRIYPPTLDATLHGVFAAYSFPGDGRMSGAYLPSRIDRVRIDLGAGSLCDCQHNSDQRNVGRLLADCYVRNDSNTAISGDVELFCAGCERPEIQIEGAVISRLSPPTSQDDRVLYARTVWGRDFQSCGFETQNYTAEQRRERAILNEICERTAYFFIKQLFNDFRRDEIQSMEWNFQYLMDWIIQDVVPTVETGRHARVRAEWAADTRQDIDIWREKYADHIEIKIIHAVGQSLPTVMGASSSPAGADQVSVLDSLMKDNLMSQLYHHAEGFWQANQLVGLAVGQLAHRYPHMRILEVGGGTGAATAATMPQLSGHFSSYTFTDISAAFFHDTKSIFFNSPGFDKMRFATLDMEQDPQEQGFEDHSFDLVIASNVLHATRSLARSLLHCRRLLRPGGFLVLDEVTSDTLWGPFIVSGLPGWWLGRDGDGRIYSPLVSEDRWDQILKVNGFSGVDHVVRDTPDSSSYLFSIMVSQATDANVDFLRAPLKAAGPESPSFTDDVSTDSAYKLDNLVIVGAPTGLAAQTALDMNTFLRMVFLDRPECGDILWSNETELAIRNGILFTPRIKPHDRLNSRLASGKRVVREDVSVETVASNLPVEVDVDQDGTFALREVTVDALSATIDGIRGESVTRFTSHCSSLFAFETCDGADAVHICVGHTKERPNQMFVALSQANSSYFDVSYKDLMLCEDTSMQHGDMLRHIIAIIMCESFLSNISGSLWLHEAPVEIAETARLMGESQNVGVFLSTSIASRAATSSGAVTFLHPRSTLRVLEGMLPSKIGRLCFMGMDNGDNAQALQDALLRANIVAKAQIRRWCQDVSSARTVPLDLRSSQFRNTIARECSSLYYRPFRHEMSSVSGAIDLGKLSATSWHNEVTSIIDWTRATDPVTAVPIHSIPVQLRPLCYGSRRLFKPETTYMLVGLAGGLGMSLVEWMAGMGARHFAIISRNPQIDAAVIRHLQRSGVNLQTWALDVADAQALRSAHSDILARMPPIAGVANGAMVLRDRLFVNMASEDFEAAMRPKALGTKNLDEIFYNDRSLDFFVLFASAACVAGNAGQANYSAANMFMASLAEQRRRRGLASSVIYLGTLLGVGHVARIMEEGGASNRTIESQLRRTLSLPLSEEELHTTFAEAVACGHPESGMDSDIIVGLGDGSVWITTGSEQRSTICQKNYLSSTEGKNLFAINFNQLWSYRIQKQCRC</sequence>
<dbReference type="InterPro" id="IPR042104">
    <property type="entry name" value="PKS_dehydratase_sf"/>
</dbReference>
<dbReference type="InterPro" id="IPR001227">
    <property type="entry name" value="Ac_transferase_dom_sf"/>
</dbReference>
<gene>
    <name evidence="10" type="ORF">VM1G_07481</name>
</gene>
<dbReference type="InterPro" id="IPR049551">
    <property type="entry name" value="PKS_DH_C"/>
</dbReference>
<dbReference type="Gene3D" id="3.40.50.150">
    <property type="entry name" value="Vaccinia Virus protein VP39"/>
    <property type="match status" value="1"/>
</dbReference>
<dbReference type="GO" id="GO:0016491">
    <property type="term" value="F:oxidoreductase activity"/>
    <property type="evidence" value="ECO:0007669"/>
    <property type="project" value="UniProtKB-KW"/>
</dbReference>
<keyword evidence="11" id="KW-1185">Reference proteome</keyword>
<dbReference type="InterPro" id="IPR014043">
    <property type="entry name" value="Acyl_transferase_dom"/>
</dbReference>
<dbReference type="GO" id="GO:0044550">
    <property type="term" value="P:secondary metabolite biosynthetic process"/>
    <property type="evidence" value="ECO:0007669"/>
    <property type="project" value="TreeGrafter"/>
</dbReference>
<dbReference type="InterPro" id="IPR016036">
    <property type="entry name" value="Malonyl_transacylase_ACP-bd"/>
</dbReference>
<keyword evidence="3" id="KW-0489">Methyltransferase</keyword>
<dbReference type="Gene3D" id="3.10.129.110">
    <property type="entry name" value="Polyketide synthase dehydratase"/>
    <property type="match status" value="1"/>
</dbReference>
<evidence type="ECO:0000256" key="7">
    <source>
        <dbReference type="PROSITE-ProRule" id="PRU01363"/>
    </source>
</evidence>
<dbReference type="InterPro" id="IPR049900">
    <property type="entry name" value="PKS_mFAS_DH"/>
</dbReference>